<organism evidence="1 2">
    <name type="scientific">Uabimicrobium amorphum</name>
    <dbReference type="NCBI Taxonomy" id="2596890"/>
    <lineage>
        <taxon>Bacteria</taxon>
        <taxon>Pseudomonadati</taxon>
        <taxon>Planctomycetota</taxon>
        <taxon>Candidatus Uabimicrobiia</taxon>
        <taxon>Candidatus Uabimicrobiales</taxon>
        <taxon>Candidatus Uabimicrobiaceae</taxon>
        <taxon>Candidatus Uabimicrobium</taxon>
    </lineage>
</organism>
<evidence type="ECO:0000313" key="1">
    <source>
        <dbReference type="EMBL" id="BBM86702.1"/>
    </source>
</evidence>
<dbReference type="EMBL" id="AP019860">
    <property type="protein sequence ID" value="BBM86702.1"/>
    <property type="molecule type" value="Genomic_DNA"/>
</dbReference>
<accession>A0A5S9F5K2</accession>
<name>A0A5S9F5K2_UABAM</name>
<dbReference type="Proteomes" id="UP000326354">
    <property type="component" value="Chromosome"/>
</dbReference>
<dbReference type="AlphaFoldDB" id="A0A5S9F5K2"/>
<protein>
    <submittedName>
        <fullName evidence="1">Uncharacterized protein</fullName>
    </submittedName>
</protein>
<gene>
    <name evidence="1" type="ORF">UABAM_05088</name>
</gene>
<evidence type="ECO:0000313" key="2">
    <source>
        <dbReference type="Proteomes" id="UP000326354"/>
    </source>
</evidence>
<sequence length="549" mass="62156">MKNKFLVLLGLFWVSIFVFLVFQGVQPRDTSDNEQNLQDTEERVGGVKEVVVTEEENTEPQLEDGEVVEEISPSQDTALKPKELPKKPIVQNLNKLQKQQEEKRSANVTRIEIFPQKVTLKPGGSDIFTATAYNAQEQPVSFSGKWSTNAGKIEYMASNKIKLTTYRSLQSTGWLRCTDKKTLANGDAFIDITEIPRLSRFSIEGLPGTLNAGESCDLRVVAYDQFGDRFPIKPEWNTPAGTISAEGHFVVGNKYGRHEIRLRDRNSGQSISRFVHIQAPLKVIDLYGTEKSLRPGETFQYRAVCFDRYRNEINFPVKWSATGGQVDANGNLTPGEIPGTYEIFVEGIGTDIRVGMYYKIIPIIKSIKIVNIPPFIYGGDRHVFQAVGYDYQNRPLYFEPVWKAGGGQINANGEFLAGNQPGTYNVTVSDGYGVEQTASFVIKAEITEKDFELTGDVLFEDGERVVSIQHATVTIFKTGRFIISYQVRVFQEKSWNYQLLFRLQNNNIFEVNPATVKKRPGQFNFTQRGRSQTIRRTFRNIRAVDARFR</sequence>
<proteinExistence type="predicted"/>
<dbReference type="KEGG" id="uam:UABAM_05088"/>
<dbReference type="OrthoDB" id="219814at2"/>
<dbReference type="RefSeq" id="WP_151970748.1">
    <property type="nucleotide sequence ID" value="NZ_AP019860.1"/>
</dbReference>
<keyword evidence="2" id="KW-1185">Reference proteome</keyword>
<reference evidence="1 2" key="1">
    <citation type="submission" date="2019-08" db="EMBL/GenBank/DDBJ databases">
        <title>Complete genome sequence of Candidatus Uab amorphum.</title>
        <authorList>
            <person name="Shiratori T."/>
            <person name="Suzuki S."/>
            <person name="Kakizawa Y."/>
            <person name="Ishida K."/>
        </authorList>
    </citation>
    <scope>NUCLEOTIDE SEQUENCE [LARGE SCALE GENOMIC DNA]</scope>
    <source>
        <strain evidence="1 2">SRT547</strain>
    </source>
</reference>